<evidence type="ECO:0000313" key="1">
    <source>
        <dbReference type="EMBL" id="RKR90830.1"/>
    </source>
</evidence>
<sequence length="29" mass="2936">MSGSVSKVGDMGKLNSEAAVVVERDEAVA</sequence>
<gene>
    <name evidence="1" type="ORF">BDK92_5213</name>
</gene>
<keyword evidence="2" id="KW-1185">Reference proteome</keyword>
<protein>
    <submittedName>
        <fullName evidence="1">Uncharacterized protein</fullName>
    </submittedName>
</protein>
<dbReference type="AlphaFoldDB" id="A0A495JPA7"/>
<dbReference type="Proteomes" id="UP000277671">
    <property type="component" value="Unassembled WGS sequence"/>
</dbReference>
<proteinExistence type="predicted"/>
<name>A0A495JPA7_9ACTN</name>
<reference evidence="1 2" key="1">
    <citation type="submission" date="2018-10" db="EMBL/GenBank/DDBJ databases">
        <title>Sequencing the genomes of 1000 actinobacteria strains.</title>
        <authorList>
            <person name="Klenk H.-P."/>
        </authorList>
    </citation>
    <scope>NUCLEOTIDE SEQUENCE [LARGE SCALE GENOMIC DNA]</scope>
    <source>
        <strain evidence="1 2">DSM 45175</strain>
    </source>
</reference>
<dbReference type="EMBL" id="RBKT01000001">
    <property type="protein sequence ID" value="RKR90830.1"/>
    <property type="molecule type" value="Genomic_DNA"/>
</dbReference>
<accession>A0A495JPA7</accession>
<evidence type="ECO:0000313" key="2">
    <source>
        <dbReference type="Proteomes" id="UP000277671"/>
    </source>
</evidence>
<organism evidence="1 2">
    <name type="scientific">Micromonospora pisi</name>
    <dbReference type="NCBI Taxonomy" id="589240"/>
    <lineage>
        <taxon>Bacteria</taxon>
        <taxon>Bacillati</taxon>
        <taxon>Actinomycetota</taxon>
        <taxon>Actinomycetes</taxon>
        <taxon>Micromonosporales</taxon>
        <taxon>Micromonosporaceae</taxon>
        <taxon>Micromonospora</taxon>
    </lineage>
</organism>
<comment type="caution">
    <text evidence="1">The sequence shown here is derived from an EMBL/GenBank/DDBJ whole genome shotgun (WGS) entry which is preliminary data.</text>
</comment>